<dbReference type="RefSeq" id="WP_133754448.1">
    <property type="nucleotide sequence ID" value="NZ_SOAW01000001.1"/>
</dbReference>
<gene>
    <name evidence="1" type="ORF">CLV29_1668</name>
</gene>
<proteinExistence type="predicted"/>
<dbReference type="AlphaFoldDB" id="A0A4R7JBN4"/>
<dbReference type="OrthoDB" id="9798604at2"/>
<accession>A0A4R7JBN4</accession>
<evidence type="ECO:0000313" key="2">
    <source>
        <dbReference type="Proteomes" id="UP000295371"/>
    </source>
</evidence>
<comment type="caution">
    <text evidence="1">The sequence shown here is derived from an EMBL/GenBank/DDBJ whole genome shotgun (WGS) entry which is preliminary data.</text>
</comment>
<protein>
    <submittedName>
        <fullName evidence="1">Uncharacterized protein</fullName>
    </submittedName>
</protein>
<name>A0A4R7JBN4_9ACTN</name>
<evidence type="ECO:0000313" key="1">
    <source>
        <dbReference type="EMBL" id="TDT34023.1"/>
    </source>
</evidence>
<dbReference type="Proteomes" id="UP000295371">
    <property type="component" value="Unassembled WGS sequence"/>
</dbReference>
<sequence length="464" mass="49003">MRELSAAQLIIDQTPVVIDSEAVAAAAGVRLALRGLVVDGQFRPAGRWDLRADVDEVECRTEIDGIGVEQRHGADGIWNWRIRLANRRQTATRVAAVLDIEATDGWQRRSWLAGADGLIVNLPPRGIGPVWSLRPRLGTLQLNDPAASTTPMAGTEAAVIMDARELAPGEQHVVLWRAERLPDPAAAARGLPRWLPRRLELEPGAALELDLPDAALVHHGEAPGVQQVLVHQGTGTTELTLSLPYRLDALIEAVASATEQTGVRSDEGRIAEALVLLHASARGAHPDAVALAEETAQRLPPTDPLAVITAATGASTAGWYDGVVPAEFAAAAQTMTGPGGDLARMHVRGAALLLGEATPAPPRMATSPDQVLLRLGAGLPGESDGLSPAEVGELLAWAATQPDEVWAQLGPAGGTGEQLADLPGSILDRAESWALARLRPQAPFSVEDLRAIAWLAIHQQLVRG</sequence>
<dbReference type="EMBL" id="SOAW01000001">
    <property type="protein sequence ID" value="TDT34023.1"/>
    <property type="molecule type" value="Genomic_DNA"/>
</dbReference>
<organism evidence="1 2">
    <name type="scientific">Naumannella halotolerans</name>
    <dbReference type="NCBI Taxonomy" id="993414"/>
    <lineage>
        <taxon>Bacteria</taxon>
        <taxon>Bacillati</taxon>
        <taxon>Actinomycetota</taxon>
        <taxon>Actinomycetes</taxon>
        <taxon>Propionibacteriales</taxon>
        <taxon>Propionibacteriaceae</taxon>
        <taxon>Naumannella</taxon>
    </lineage>
</organism>
<reference evidence="1 2" key="1">
    <citation type="submission" date="2019-03" db="EMBL/GenBank/DDBJ databases">
        <title>Genomic Encyclopedia of Archaeal and Bacterial Type Strains, Phase II (KMG-II): from individual species to whole genera.</title>
        <authorList>
            <person name="Goeker M."/>
        </authorList>
    </citation>
    <scope>NUCLEOTIDE SEQUENCE [LARGE SCALE GENOMIC DNA]</scope>
    <source>
        <strain evidence="1 2">DSM 24323</strain>
    </source>
</reference>
<keyword evidence="2" id="KW-1185">Reference proteome</keyword>